<evidence type="ECO:0000256" key="1">
    <source>
        <dbReference type="SAM" id="MobiDB-lite"/>
    </source>
</evidence>
<evidence type="ECO:0000313" key="2">
    <source>
        <dbReference type="EMBL" id="KAJ8919354.1"/>
    </source>
</evidence>
<comment type="caution">
    <text evidence="2">The sequence shown here is derived from an EMBL/GenBank/DDBJ whole genome shotgun (WGS) entry which is preliminary data.</text>
</comment>
<dbReference type="AlphaFoldDB" id="A0AAV8VYP9"/>
<dbReference type="Proteomes" id="UP001159042">
    <property type="component" value="Unassembled WGS sequence"/>
</dbReference>
<name>A0AAV8VYP9_9CUCU</name>
<evidence type="ECO:0000313" key="3">
    <source>
        <dbReference type="Proteomes" id="UP001159042"/>
    </source>
</evidence>
<accession>A0AAV8VYP9</accession>
<keyword evidence="3" id="KW-1185">Reference proteome</keyword>
<proteinExistence type="predicted"/>
<dbReference type="EMBL" id="JANEYG010000019">
    <property type="protein sequence ID" value="KAJ8919354.1"/>
    <property type="molecule type" value="Genomic_DNA"/>
</dbReference>
<feature type="compositionally biased region" description="Gly residues" evidence="1">
    <location>
        <begin position="131"/>
        <end position="140"/>
    </location>
</feature>
<sequence>MDIFIKEDTPKTLLEMLSFRDYKQQGRLGMDNNEYNYEGNLEERKITYDSHTKFKRNRRVRQAPSHDNYSPYEPHHNHFNPHNHHHGYHGQPHGHHHPHHFAPSPHGSPHGPPYPAQGPWNDHGHDHNDNNGGGRPWKGHGGYDDEEDNCDPYGELTIEELKTLTWRSLQLDDPAVLLKGAQLRPILILDFAFPMTDSNNNNNYNPSGGQFKDVLRMSVYFKLT</sequence>
<gene>
    <name evidence="2" type="ORF">NQ315_003939</name>
</gene>
<organism evidence="2 3">
    <name type="scientific">Exocentrus adspersus</name>
    <dbReference type="NCBI Taxonomy" id="1586481"/>
    <lineage>
        <taxon>Eukaryota</taxon>
        <taxon>Metazoa</taxon>
        <taxon>Ecdysozoa</taxon>
        <taxon>Arthropoda</taxon>
        <taxon>Hexapoda</taxon>
        <taxon>Insecta</taxon>
        <taxon>Pterygota</taxon>
        <taxon>Neoptera</taxon>
        <taxon>Endopterygota</taxon>
        <taxon>Coleoptera</taxon>
        <taxon>Polyphaga</taxon>
        <taxon>Cucujiformia</taxon>
        <taxon>Chrysomeloidea</taxon>
        <taxon>Cerambycidae</taxon>
        <taxon>Lamiinae</taxon>
        <taxon>Acanthocinini</taxon>
        <taxon>Exocentrus</taxon>
    </lineage>
</organism>
<protein>
    <submittedName>
        <fullName evidence="2">Uncharacterized protein</fullName>
    </submittedName>
</protein>
<feature type="compositionally biased region" description="Basic residues" evidence="1">
    <location>
        <begin position="77"/>
        <end position="100"/>
    </location>
</feature>
<feature type="region of interest" description="Disordered" evidence="1">
    <location>
        <begin position="57"/>
        <end position="144"/>
    </location>
</feature>
<reference evidence="2 3" key="1">
    <citation type="journal article" date="2023" name="Insect Mol. Biol.">
        <title>Genome sequencing provides insights into the evolution of gene families encoding plant cell wall-degrading enzymes in longhorned beetles.</title>
        <authorList>
            <person name="Shin N.R."/>
            <person name="Okamura Y."/>
            <person name="Kirsch R."/>
            <person name="Pauchet Y."/>
        </authorList>
    </citation>
    <scope>NUCLEOTIDE SEQUENCE [LARGE SCALE GENOMIC DNA]</scope>
    <source>
        <strain evidence="2">EAD_L_NR</strain>
    </source>
</reference>